<accession>A0A6A6WPC9</accession>
<dbReference type="PANTHER" id="PTHR48104:SF30">
    <property type="entry name" value="METACASPASE-1"/>
    <property type="match status" value="1"/>
</dbReference>
<dbReference type="GO" id="GO:0006508">
    <property type="term" value="P:proteolysis"/>
    <property type="evidence" value="ECO:0007669"/>
    <property type="project" value="InterPro"/>
</dbReference>
<gene>
    <name evidence="3" type="ORF">K505DRAFT_344216</name>
</gene>
<evidence type="ECO:0000259" key="2">
    <source>
        <dbReference type="Pfam" id="PF00656"/>
    </source>
</evidence>
<evidence type="ECO:0000313" key="3">
    <source>
        <dbReference type="EMBL" id="KAF2785962.1"/>
    </source>
</evidence>
<evidence type="ECO:0000313" key="4">
    <source>
        <dbReference type="Proteomes" id="UP000799757"/>
    </source>
</evidence>
<proteinExistence type="inferred from homology"/>
<keyword evidence="4" id="KW-1185">Reference proteome</keyword>
<dbReference type="EMBL" id="MU002592">
    <property type="protein sequence ID" value="KAF2785962.1"/>
    <property type="molecule type" value="Genomic_DNA"/>
</dbReference>
<name>A0A6A6WPC9_9PLEO</name>
<dbReference type="InterPro" id="IPR050452">
    <property type="entry name" value="Metacaspase"/>
</dbReference>
<protein>
    <recommendedName>
        <fullName evidence="2">Peptidase C14 caspase domain-containing protein</fullName>
    </recommendedName>
</protein>
<dbReference type="InterPro" id="IPR011600">
    <property type="entry name" value="Pept_C14_caspase"/>
</dbReference>
<dbReference type="OrthoDB" id="3223806at2759"/>
<feature type="domain" description="Peptidase C14 caspase" evidence="2">
    <location>
        <begin position="11"/>
        <end position="280"/>
    </location>
</feature>
<dbReference type="GO" id="GO:0005737">
    <property type="term" value="C:cytoplasm"/>
    <property type="evidence" value="ECO:0007669"/>
    <property type="project" value="TreeGrafter"/>
</dbReference>
<organism evidence="3 4">
    <name type="scientific">Melanomma pulvis-pyrius CBS 109.77</name>
    <dbReference type="NCBI Taxonomy" id="1314802"/>
    <lineage>
        <taxon>Eukaryota</taxon>
        <taxon>Fungi</taxon>
        <taxon>Dikarya</taxon>
        <taxon>Ascomycota</taxon>
        <taxon>Pezizomycotina</taxon>
        <taxon>Dothideomycetes</taxon>
        <taxon>Pleosporomycetidae</taxon>
        <taxon>Pleosporales</taxon>
        <taxon>Melanommataceae</taxon>
        <taxon>Melanomma</taxon>
    </lineage>
</organism>
<dbReference type="AlphaFoldDB" id="A0A6A6WPC9"/>
<dbReference type="Pfam" id="PF00656">
    <property type="entry name" value="Peptidase_C14"/>
    <property type="match status" value="1"/>
</dbReference>
<dbReference type="PANTHER" id="PTHR48104">
    <property type="entry name" value="METACASPASE-4"/>
    <property type="match status" value="1"/>
</dbReference>
<dbReference type="GO" id="GO:0004197">
    <property type="term" value="F:cysteine-type endopeptidase activity"/>
    <property type="evidence" value="ECO:0007669"/>
    <property type="project" value="InterPro"/>
</dbReference>
<sequence>MAIESRSATVHWAVIIGIDYYPEPKDKCLSGCVRDATTVKLFLETGEPNVNIAVLTATTPTDPSFGRPQEKPEVWPTYENVISGLLSVIDMAKGGDFVYIHYSGHGTRLLSQLALVLLSEDGRGSRYLRGQTLALALHKMVEKGLRVTLVLDCCFSGSVVRNSDWHGFDIRCIDYNSTVNDVSLQEHSASLFDVASTLRDSSMEKDWLLTPEGYGILSACAPHEKAYELETRDGGRGALTYFLLDALSTLRNRGTKLTHQSIHEHLSTRFHVSWPRQTPMRYGNENFAFFGESLLPPDNAFVPIYKTGDDQLCLRAGHIHGVFEGDEYAVYPFDTPEHAQNQEEKALLNVRVNTARAFESELIVIGPTSALQFQMGWKAKPLTSLSPRCIPVKLLTSISGISQSQLEEIAKGQRFMRLFTEYQMEEPCIFNVIINEHDEYEVVDALHGKVPCVPNIS</sequence>
<dbReference type="Proteomes" id="UP000799757">
    <property type="component" value="Unassembled WGS sequence"/>
</dbReference>
<dbReference type="Gene3D" id="3.40.50.1460">
    <property type="match status" value="1"/>
</dbReference>
<comment type="similarity">
    <text evidence="1">Belongs to the peptidase C14B family.</text>
</comment>
<reference evidence="3" key="1">
    <citation type="journal article" date="2020" name="Stud. Mycol.">
        <title>101 Dothideomycetes genomes: a test case for predicting lifestyles and emergence of pathogens.</title>
        <authorList>
            <person name="Haridas S."/>
            <person name="Albert R."/>
            <person name="Binder M."/>
            <person name="Bloem J."/>
            <person name="Labutti K."/>
            <person name="Salamov A."/>
            <person name="Andreopoulos B."/>
            <person name="Baker S."/>
            <person name="Barry K."/>
            <person name="Bills G."/>
            <person name="Bluhm B."/>
            <person name="Cannon C."/>
            <person name="Castanera R."/>
            <person name="Culley D."/>
            <person name="Daum C."/>
            <person name="Ezra D."/>
            <person name="Gonzalez J."/>
            <person name="Henrissat B."/>
            <person name="Kuo A."/>
            <person name="Liang C."/>
            <person name="Lipzen A."/>
            <person name="Lutzoni F."/>
            <person name="Magnuson J."/>
            <person name="Mondo S."/>
            <person name="Nolan M."/>
            <person name="Ohm R."/>
            <person name="Pangilinan J."/>
            <person name="Park H.-J."/>
            <person name="Ramirez L."/>
            <person name="Alfaro M."/>
            <person name="Sun H."/>
            <person name="Tritt A."/>
            <person name="Yoshinaga Y."/>
            <person name="Zwiers L.-H."/>
            <person name="Turgeon B."/>
            <person name="Goodwin S."/>
            <person name="Spatafora J."/>
            <person name="Crous P."/>
            <person name="Grigoriev I."/>
        </authorList>
    </citation>
    <scope>NUCLEOTIDE SEQUENCE</scope>
    <source>
        <strain evidence="3">CBS 109.77</strain>
    </source>
</reference>
<evidence type="ECO:0000256" key="1">
    <source>
        <dbReference type="ARBA" id="ARBA00009005"/>
    </source>
</evidence>